<organism evidence="2 3">
    <name type="scientific">Linum trigynum</name>
    <dbReference type="NCBI Taxonomy" id="586398"/>
    <lineage>
        <taxon>Eukaryota</taxon>
        <taxon>Viridiplantae</taxon>
        <taxon>Streptophyta</taxon>
        <taxon>Embryophyta</taxon>
        <taxon>Tracheophyta</taxon>
        <taxon>Spermatophyta</taxon>
        <taxon>Magnoliopsida</taxon>
        <taxon>eudicotyledons</taxon>
        <taxon>Gunneridae</taxon>
        <taxon>Pentapetalae</taxon>
        <taxon>rosids</taxon>
        <taxon>fabids</taxon>
        <taxon>Malpighiales</taxon>
        <taxon>Linaceae</taxon>
        <taxon>Linum</taxon>
    </lineage>
</organism>
<accession>A0AAV2CRX6</accession>
<evidence type="ECO:0000313" key="3">
    <source>
        <dbReference type="Proteomes" id="UP001497516"/>
    </source>
</evidence>
<evidence type="ECO:0000256" key="1">
    <source>
        <dbReference type="SAM" id="MobiDB-lite"/>
    </source>
</evidence>
<dbReference type="EMBL" id="OZ034814">
    <property type="protein sequence ID" value="CAL1359167.1"/>
    <property type="molecule type" value="Genomic_DNA"/>
</dbReference>
<reference evidence="2 3" key="1">
    <citation type="submission" date="2024-04" db="EMBL/GenBank/DDBJ databases">
        <authorList>
            <person name="Fracassetti M."/>
        </authorList>
    </citation>
    <scope>NUCLEOTIDE SEQUENCE [LARGE SCALE GENOMIC DNA]</scope>
</reference>
<dbReference type="PANTHER" id="PTHR35757">
    <property type="entry name" value="THERMOSOME SUBUNIT GAMMA"/>
    <property type="match status" value="1"/>
</dbReference>
<sequence length="89" mass="9800">MATSSSSPAKSNENWSPDSFSDFARFERGPIRGTGELQTAIVSYRKRSPESTIQVDLVSAFHIADIESKSITRPSRKSSSLTTVSSMNW</sequence>
<dbReference type="AlphaFoldDB" id="A0AAV2CRX6"/>
<feature type="region of interest" description="Disordered" evidence="1">
    <location>
        <begin position="1"/>
        <end position="21"/>
    </location>
</feature>
<proteinExistence type="predicted"/>
<dbReference type="Proteomes" id="UP001497516">
    <property type="component" value="Chromosome 10"/>
</dbReference>
<keyword evidence="3" id="KW-1185">Reference proteome</keyword>
<gene>
    <name evidence="2" type="ORF">LTRI10_LOCUS6673</name>
</gene>
<evidence type="ECO:0000313" key="2">
    <source>
        <dbReference type="EMBL" id="CAL1359167.1"/>
    </source>
</evidence>
<dbReference type="PANTHER" id="PTHR35757:SF1">
    <property type="entry name" value="THERMOSOME SUBUNIT GAMMA"/>
    <property type="match status" value="1"/>
</dbReference>
<name>A0AAV2CRX6_9ROSI</name>
<protein>
    <submittedName>
        <fullName evidence="2">Uncharacterized protein</fullName>
    </submittedName>
</protein>
<feature type="compositionally biased region" description="Polar residues" evidence="1">
    <location>
        <begin position="1"/>
        <end position="19"/>
    </location>
</feature>